<dbReference type="SUPFAM" id="SSF103473">
    <property type="entry name" value="MFS general substrate transporter"/>
    <property type="match status" value="1"/>
</dbReference>
<dbReference type="Proteomes" id="UP000184386">
    <property type="component" value="Unassembled WGS sequence"/>
</dbReference>
<evidence type="ECO:0000256" key="4">
    <source>
        <dbReference type="ARBA" id="ARBA00022989"/>
    </source>
</evidence>
<evidence type="ECO:0000259" key="7">
    <source>
        <dbReference type="PROSITE" id="PS50850"/>
    </source>
</evidence>
<gene>
    <name evidence="8" type="ORF">SAMN02745136_00107</name>
</gene>
<name>A0A1M6JJS1_9FIRM</name>
<dbReference type="Gene3D" id="1.20.1250.20">
    <property type="entry name" value="MFS general substrate transporter like domains"/>
    <property type="match status" value="1"/>
</dbReference>
<protein>
    <submittedName>
        <fullName evidence="8">MFS transporter, CP family, cyanate transporter</fullName>
    </submittedName>
</protein>
<reference evidence="8 9" key="1">
    <citation type="submission" date="2016-11" db="EMBL/GenBank/DDBJ databases">
        <authorList>
            <person name="Jaros S."/>
            <person name="Januszkiewicz K."/>
            <person name="Wedrychowicz H."/>
        </authorList>
    </citation>
    <scope>NUCLEOTIDE SEQUENCE [LARGE SCALE GENOMIC DNA]</scope>
    <source>
        <strain evidence="8 9">DSM 15929</strain>
    </source>
</reference>
<comment type="subcellular location">
    <subcellularLocation>
        <location evidence="1">Cell membrane</location>
        <topology evidence="1">Multi-pass membrane protein</topology>
    </subcellularLocation>
</comment>
<evidence type="ECO:0000256" key="5">
    <source>
        <dbReference type="ARBA" id="ARBA00023136"/>
    </source>
</evidence>
<proteinExistence type="predicted"/>
<evidence type="ECO:0000256" key="6">
    <source>
        <dbReference type="SAM" id="Phobius"/>
    </source>
</evidence>
<feature type="transmembrane region" description="Helical" evidence="6">
    <location>
        <begin position="210"/>
        <end position="229"/>
    </location>
</feature>
<feature type="transmembrane region" description="Helical" evidence="6">
    <location>
        <begin position="128"/>
        <end position="149"/>
    </location>
</feature>
<dbReference type="InterPro" id="IPR011701">
    <property type="entry name" value="MFS"/>
</dbReference>
<dbReference type="AlphaFoldDB" id="A0A1M6JJS1"/>
<keyword evidence="2" id="KW-0813">Transport</keyword>
<feature type="transmembrane region" description="Helical" evidence="6">
    <location>
        <begin position="365"/>
        <end position="384"/>
    </location>
</feature>
<sequence>MTKHRQKFLVLGIILIAFNLRTPLTAVGPLINSIKIDLNISNSLAGFLTTLPLLIFSFLSPIASKIGIKIGQERTIFYGLLLLAFGMLLRSSGGIFTLFAGTILIGAGITTGNVLIPGIIKRKFPQKIGIMTSTFSTAMSLLAGIASGLSVPLSIKLGLGWRNSLLIWCVLVVAAIIFWIPQTKKQCESNNTKDQNNIQPDTISVWHSPLAWKVALFMGLQSFLFYSFIAWLPEILLSKGLSIETSGFYLSFYQVVSLPTSFVAPIIAEKLKNQRILVASSCLTYVVGILGLLRSDNMVVLTIAVILMAFAGGACISLSFTFFGLRSSNTKQAAELSGMAQSVGYLLAAAGPVLLGSLFDLTDSWTLPILFLSGVTLILLYVGVQAGQNERIS</sequence>
<keyword evidence="5 6" id="KW-0472">Membrane</keyword>
<accession>A0A1M6JJS1</accession>
<feature type="transmembrane region" description="Helical" evidence="6">
    <location>
        <begin position="299"/>
        <end position="323"/>
    </location>
</feature>
<evidence type="ECO:0000256" key="3">
    <source>
        <dbReference type="ARBA" id="ARBA00022692"/>
    </source>
</evidence>
<feature type="transmembrane region" description="Helical" evidence="6">
    <location>
        <begin position="161"/>
        <end position="180"/>
    </location>
</feature>
<keyword evidence="9" id="KW-1185">Reference proteome</keyword>
<evidence type="ECO:0000256" key="1">
    <source>
        <dbReference type="ARBA" id="ARBA00004651"/>
    </source>
</evidence>
<feature type="domain" description="Major facilitator superfamily (MFS) profile" evidence="7">
    <location>
        <begin position="5"/>
        <end position="391"/>
    </location>
</feature>
<organism evidence="8 9">
    <name type="scientific">Anaerocolumna jejuensis DSM 15929</name>
    <dbReference type="NCBI Taxonomy" id="1121322"/>
    <lineage>
        <taxon>Bacteria</taxon>
        <taxon>Bacillati</taxon>
        <taxon>Bacillota</taxon>
        <taxon>Clostridia</taxon>
        <taxon>Lachnospirales</taxon>
        <taxon>Lachnospiraceae</taxon>
        <taxon>Anaerocolumna</taxon>
    </lineage>
</organism>
<dbReference type="GO" id="GO:0022857">
    <property type="term" value="F:transmembrane transporter activity"/>
    <property type="evidence" value="ECO:0007669"/>
    <property type="project" value="InterPro"/>
</dbReference>
<feature type="transmembrane region" description="Helical" evidence="6">
    <location>
        <begin position="42"/>
        <end position="63"/>
    </location>
</feature>
<dbReference type="STRING" id="1121322.SAMN02745136_00107"/>
<dbReference type="InterPro" id="IPR020846">
    <property type="entry name" value="MFS_dom"/>
</dbReference>
<feature type="transmembrane region" description="Helical" evidence="6">
    <location>
        <begin position="343"/>
        <end position="359"/>
    </location>
</feature>
<keyword evidence="4 6" id="KW-1133">Transmembrane helix</keyword>
<feature type="transmembrane region" description="Helical" evidence="6">
    <location>
        <begin position="98"/>
        <end position="116"/>
    </location>
</feature>
<evidence type="ECO:0000256" key="2">
    <source>
        <dbReference type="ARBA" id="ARBA00022448"/>
    </source>
</evidence>
<dbReference type="PANTHER" id="PTHR23523">
    <property type="match status" value="1"/>
</dbReference>
<dbReference type="PROSITE" id="PS50850">
    <property type="entry name" value="MFS"/>
    <property type="match status" value="1"/>
</dbReference>
<dbReference type="InterPro" id="IPR052524">
    <property type="entry name" value="MFS_Cyanate_Porter"/>
</dbReference>
<dbReference type="PANTHER" id="PTHR23523:SF2">
    <property type="entry name" value="2-NITROIMIDAZOLE TRANSPORTER"/>
    <property type="match status" value="1"/>
</dbReference>
<dbReference type="EMBL" id="FRAC01000006">
    <property type="protein sequence ID" value="SHJ46872.1"/>
    <property type="molecule type" value="Genomic_DNA"/>
</dbReference>
<dbReference type="Pfam" id="PF07690">
    <property type="entry name" value="MFS_1"/>
    <property type="match status" value="1"/>
</dbReference>
<dbReference type="RefSeq" id="WP_073271773.1">
    <property type="nucleotide sequence ID" value="NZ_FRAC01000006.1"/>
</dbReference>
<feature type="transmembrane region" description="Helical" evidence="6">
    <location>
        <begin position="249"/>
        <end position="268"/>
    </location>
</feature>
<keyword evidence="3 6" id="KW-0812">Transmembrane</keyword>
<dbReference type="InterPro" id="IPR036259">
    <property type="entry name" value="MFS_trans_sf"/>
</dbReference>
<dbReference type="CDD" id="cd17339">
    <property type="entry name" value="MFS_NIMT_CynX_like"/>
    <property type="match status" value="1"/>
</dbReference>
<evidence type="ECO:0000313" key="8">
    <source>
        <dbReference type="EMBL" id="SHJ46872.1"/>
    </source>
</evidence>
<dbReference type="OrthoDB" id="9797740at2"/>
<evidence type="ECO:0000313" key="9">
    <source>
        <dbReference type="Proteomes" id="UP000184386"/>
    </source>
</evidence>
<feature type="transmembrane region" description="Helical" evidence="6">
    <location>
        <begin position="275"/>
        <end position="293"/>
    </location>
</feature>
<dbReference type="GO" id="GO:0005886">
    <property type="term" value="C:plasma membrane"/>
    <property type="evidence" value="ECO:0007669"/>
    <property type="project" value="UniProtKB-SubCell"/>
</dbReference>
<feature type="transmembrane region" description="Helical" evidence="6">
    <location>
        <begin position="75"/>
        <end position="92"/>
    </location>
</feature>